<dbReference type="PANTHER" id="PTHR13087">
    <property type="entry name" value="NF-KAPPA B ACTIVATING PROTEIN"/>
    <property type="match status" value="1"/>
</dbReference>
<feature type="compositionally biased region" description="Low complexity" evidence="2">
    <location>
        <begin position="484"/>
        <end position="504"/>
    </location>
</feature>
<name>A0A182VBV5_ANOME</name>
<dbReference type="VEuPathDB" id="VectorBase:AMEM21_005024"/>
<feature type="compositionally biased region" description="Pro residues" evidence="2">
    <location>
        <begin position="216"/>
        <end position="227"/>
    </location>
</feature>
<feature type="compositionally biased region" description="Low complexity" evidence="2">
    <location>
        <begin position="529"/>
        <end position="539"/>
    </location>
</feature>
<dbReference type="EnsemblMetazoa" id="AMEM012325-RA">
    <property type="protein sequence ID" value="AMEM012325-PA"/>
    <property type="gene ID" value="AMEM012325"/>
</dbReference>
<dbReference type="AlphaFoldDB" id="A0A182VBV5"/>
<dbReference type="InterPro" id="IPR009269">
    <property type="entry name" value="NKAP_C"/>
</dbReference>
<sequence>MSVIVPGLAGSSTTKQSMMPFWGRNQWRISASSNTGLLVNAQEVDLHHALLLPVHIQRAGDGRYEPNEPARLDHPHAAVPLALAAGRLQGPLQKLGLIVEPEHGVVVLDFSFSSVYSSFSCSGSFRFIVSQVKPSGSAYGSGRISLIGLSSSIGSFARIFSSMRGTGCVDQNLYDLCSASSDVLAGFRDRVLTFRRSSTSRTFISISTASGFEVNAPPPSPPSPSPPSATISACPAASPLTCGGGGGGSAAPAPDDEATGLGREEKSHHEEEARRPKPSREENRRHRSRTPRDRRDHSGERTRRPDVRRNENDDRVGNARHRSRSPRARRAYSRTDRRERPDDDGQRNEYGGNRGPPNRWMHDMYEPYDTDRNVDRSFRRPNRDPVDNDFMESRRLQREIIGTEGVPEAWGDSPPEGNSTDEELQPAKGGTTKHKKSKAKGKKKSSKHRSKKDKKKKKSSKKSKKSSKSSKKKKKQKAKKVKVESSSSSSDPSSSSSDSSSSSGEEGEEVWVEKSEATARAAGKGTGSGAQTAGSSQARSAEEDGDNVVGPVKTSGNLSQKDFGRALLPGEGAAMAAYVTEGKRIPRRGEIGLTSDEIANFEQVGYVMSGSRHRRMEAVRIRKENQIYSADEKRALAMFSKEERQKRENKILTQFKEMISAKLSENKK</sequence>
<dbReference type="STRING" id="30066.A0A182VBV5"/>
<feature type="compositionally biased region" description="Low complexity" evidence="2">
    <location>
        <begin position="228"/>
        <end position="239"/>
    </location>
</feature>
<feature type="compositionally biased region" description="Basic residues" evidence="2">
    <location>
        <begin position="431"/>
        <end position="480"/>
    </location>
</feature>
<evidence type="ECO:0000256" key="1">
    <source>
        <dbReference type="ARBA" id="ARBA00009313"/>
    </source>
</evidence>
<organism evidence="4 5">
    <name type="scientific">Anopheles merus</name>
    <name type="common">Mosquito</name>
    <dbReference type="NCBI Taxonomy" id="30066"/>
    <lineage>
        <taxon>Eukaryota</taxon>
        <taxon>Metazoa</taxon>
        <taxon>Ecdysozoa</taxon>
        <taxon>Arthropoda</taxon>
        <taxon>Hexapoda</taxon>
        <taxon>Insecta</taxon>
        <taxon>Pterygota</taxon>
        <taxon>Neoptera</taxon>
        <taxon>Endopterygota</taxon>
        <taxon>Diptera</taxon>
        <taxon>Nematocera</taxon>
        <taxon>Culicoidea</taxon>
        <taxon>Culicidae</taxon>
        <taxon>Anophelinae</taxon>
        <taxon>Anopheles</taxon>
    </lineage>
</organism>
<evidence type="ECO:0000259" key="3">
    <source>
        <dbReference type="Pfam" id="PF06047"/>
    </source>
</evidence>
<reference evidence="4" key="1">
    <citation type="submission" date="2020-05" db="UniProtKB">
        <authorList>
            <consortium name="EnsemblMetazoa"/>
        </authorList>
    </citation>
    <scope>IDENTIFICATION</scope>
    <source>
        <strain evidence="4">MAF</strain>
    </source>
</reference>
<proteinExistence type="inferred from homology"/>
<dbReference type="Pfam" id="PF06047">
    <property type="entry name" value="Nkap_C"/>
    <property type="match status" value="1"/>
</dbReference>
<evidence type="ECO:0000313" key="4">
    <source>
        <dbReference type="EnsemblMetazoa" id="AMEM012325-PA"/>
    </source>
</evidence>
<dbReference type="PANTHER" id="PTHR13087:SF0">
    <property type="entry name" value="NFKB ACTIVATING PROTEIN LIKE"/>
    <property type="match status" value="1"/>
</dbReference>
<dbReference type="GO" id="GO:0005634">
    <property type="term" value="C:nucleus"/>
    <property type="evidence" value="ECO:0007669"/>
    <property type="project" value="TreeGrafter"/>
</dbReference>
<feature type="region of interest" description="Disordered" evidence="2">
    <location>
        <begin position="211"/>
        <end position="564"/>
    </location>
</feature>
<evidence type="ECO:0000313" key="5">
    <source>
        <dbReference type="Proteomes" id="UP000075903"/>
    </source>
</evidence>
<protein>
    <recommendedName>
        <fullName evidence="3">NF-kappa-B-activating protein C-terminal domain-containing protein</fullName>
    </recommendedName>
</protein>
<dbReference type="GO" id="GO:0003682">
    <property type="term" value="F:chromatin binding"/>
    <property type="evidence" value="ECO:0007669"/>
    <property type="project" value="InterPro"/>
</dbReference>
<evidence type="ECO:0000256" key="2">
    <source>
        <dbReference type="SAM" id="MobiDB-lite"/>
    </source>
</evidence>
<feature type="domain" description="NF-kappa-B-activating protein C-terminal" evidence="3">
    <location>
        <begin position="561"/>
        <end position="660"/>
    </location>
</feature>
<feature type="compositionally biased region" description="Basic and acidic residues" evidence="2">
    <location>
        <begin position="262"/>
        <end position="317"/>
    </location>
</feature>
<dbReference type="GO" id="GO:0010468">
    <property type="term" value="P:regulation of gene expression"/>
    <property type="evidence" value="ECO:0007669"/>
    <property type="project" value="TreeGrafter"/>
</dbReference>
<dbReference type="InterPro" id="IPR040466">
    <property type="entry name" value="NKAP"/>
</dbReference>
<feature type="compositionally biased region" description="Basic and acidic residues" evidence="2">
    <location>
        <begin position="333"/>
        <end position="347"/>
    </location>
</feature>
<accession>A0A182VBV5</accession>
<dbReference type="Proteomes" id="UP000075903">
    <property type="component" value="Unassembled WGS sequence"/>
</dbReference>
<feature type="compositionally biased region" description="Basic residues" evidence="2">
    <location>
        <begin position="318"/>
        <end position="332"/>
    </location>
</feature>
<comment type="similarity">
    <text evidence="1">Belongs to the NKAP family.</text>
</comment>
<feature type="compositionally biased region" description="Basic and acidic residues" evidence="2">
    <location>
        <begin position="360"/>
        <end position="398"/>
    </location>
</feature>
<dbReference type="VEuPathDB" id="VectorBase:AMEM012325"/>
<keyword evidence="5" id="KW-1185">Reference proteome</keyword>